<dbReference type="VEuPathDB" id="MicrosporidiaDB:DI09_41p190"/>
<dbReference type="Proteomes" id="UP000029725">
    <property type="component" value="Unassembled WGS sequence"/>
</dbReference>
<feature type="domain" description="Chromatin target of PRMT1 protein C-terminal" evidence="3">
    <location>
        <begin position="81"/>
        <end position="137"/>
    </location>
</feature>
<dbReference type="RefSeq" id="XP_013237634.1">
    <property type="nucleotide sequence ID" value="XM_013382180.1"/>
</dbReference>
<sequence>MVSSRRVSFSSSSKKSSPHQMSIVSEKESKNKIPSASNRVVTLSKSASTSPASLSSRFSQLKSKPNHTPMATGIKKATLSQKGKSSNRGPKRNNKWKKKPAAPTAASLDAAIDTFMMKDPGIAKERLDADIDAYMSMEVETLGNPGAQLQPSSIE</sequence>
<keyword evidence="1" id="KW-0694">RNA-binding</keyword>
<gene>
    <name evidence="4" type="ORF">DI09_41p190</name>
</gene>
<name>A0A098VQ73_9MICR</name>
<dbReference type="GeneID" id="25259914"/>
<dbReference type="EMBL" id="JMKJ01000355">
    <property type="protein sequence ID" value="KGG51207.1"/>
    <property type="molecule type" value="Genomic_DNA"/>
</dbReference>
<dbReference type="HOGENOM" id="CLU_1695931_0_0_1"/>
<feature type="compositionally biased region" description="Low complexity" evidence="2">
    <location>
        <begin position="42"/>
        <end position="56"/>
    </location>
</feature>
<evidence type="ECO:0000313" key="4">
    <source>
        <dbReference type="EMBL" id="KGG51207.1"/>
    </source>
</evidence>
<comment type="caution">
    <text evidence="4">The sequence shown here is derived from an EMBL/GenBank/DDBJ whole genome shotgun (WGS) entry which is preliminary data.</text>
</comment>
<proteinExistence type="predicted"/>
<dbReference type="Pfam" id="PF13865">
    <property type="entry name" value="FoP_duplication"/>
    <property type="match status" value="1"/>
</dbReference>
<dbReference type="InterPro" id="IPR025715">
    <property type="entry name" value="FoP_C"/>
</dbReference>
<feature type="compositionally biased region" description="Polar residues" evidence="2">
    <location>
        <begin position="32"/>
        <end position="41"/>
    </location>
</feature>
<reference evidence="4 5" key="1">
    <citation type="submission" date="2014-04" db="EMBL/GenBank/DDBJ databases">
        <title>A new species of microsporidia sheds light on the evolution of extreme parasitism.</title>
        <authorList>
            <person name="Haag K.L."/>
            <person name="James T.Y."/>
            <person name="Larsson R."/>
            <person name="Schaer T.M."/>
            <person name="Refardt D."/>
            <person name="Pombert J.-F."/>
            <person name="Ebert D."/>
        </authorList>
    </citation>
    <scope>NUCLEOTIDE SEQUENCE [LARGE SCALE GENOMIC DNA]</scope>
    <source>
        <strain evidence="4 5">UGP3</strain>
        <tissue evidence="4">Spores</tissue>
    </source>
</reference>
<keyword evidence="5" id="KW-1185">Reference proteome</keyword>
<feature type="compositionally biased region" description="Polar residues" evidence="2">
    <location>
        <begin position="78"/>
        <end position="88"/>
    </location>
</feature>
<organism evidence="4 5">
    <name type="scientific">Mitosporidium daphniae</name>
    <dbReference type="NCBI Taxonomy" id="1485682"/>
    <lineage>
        <taxon>Eukaryota</taxon>
        <taxon>Fungi</taxon>
        <taxon>Fungi incertae sedis</taxon>
        <taxon>Microsporidia</taxon>
        <taxon>Mitosporidium</taxon>
    </lineage>
</organism>
<evidence type="ECO:0000259" key="3">
    <source>
        <dbReference type="Pfam" id="PF13865"/>
    </source>
</evidence>
<protein>
    <recommendedName>
        <fullName evidence="3">Chromatin target of PRMT1 protein C-terminal domain-containing protein</fullName>
    </recommendedName>
</protein>
<evidence type="ECO:0000313" key="5">
    <source>
        <dbReference type="Proteomes" id="UP000029725"/>
    </source>
</evidence>
<dbReference type="GO" id="GO:0003723">
    <property type="term" value="F:RNA binding"/>
    <property type="evidence" value="ECO:0007669"/>
    <property type="project" value="UniProtKB-KW"/>
</dbReference>
<feature type="region of interest" description="Disordered" evidence="2">
    <location>
        <begin position="1"/>
        <end position="105"/>
    </location>
</feature>
<feature type="compositionally biased region" description="Basic residues" evidence="2">
    <location>
        <begin position="89"/>
        <end position="100"/>
    </location>
</feature>
<accession>A0A098VQ73</accession>
<evidence type="ECO:0000256" key="1">
    <source>
        <dbReference type="ARBA" id="ARBA00022884"/>
    </source>
</evidence>
<dbReference type="AlphaFoldDB" id="A0A098VQ73"/>
<feature type="compositionally biased region" description="Low complexity" evidence="2">
    <location>
        <begin position="1"/>
        <end position="15"/>
    </location>
</feature>
<evidence type="ECO:0000256" key="2">
    <source>
        <dbReference type="SAM" id="MobiDB-lite"/>
    </source>
</evidence>